<evidence type="ECO:0000256" key="3">
    <source>
        <dbReference type="ARBA" id="ARBA00023163"/>
    </source>
</evidence>
<dbReference type="AlphaFoldDB" id="A0A291GFY7"/>
<dbReference type="PROSITE" id="PS50977">
    <property type="entry name" value="HTH_TETR_2"/>
    <property type="match status" value="1"/>
</dbReference>
<dbReference type="Proteomes" id="UP000217935">
    <property type="component" value="Chromosome"/>
</dbReference>
<accession>A0A291GFY7</accession>
<dbReference type="Pfam" id="PF00440">
    <property type="entry name" value="TetR_N"/>
    <property type="match status" value="1"/>
</dbReference>
<feature type="region of interest" description="Disordered" evidence="5">
    <location>
        <begin position="1"/>
        <end position="46"/>
    </location>
</feature>
<dbReference type="EMBL" id="CP022196">
    <property type="protein sequence ID" value="ATG48926.1"/>
    <property type="molecule type" value="Genomic_DNA"/>
</dbReference>
<proteinExistence type="predicted"/>
<dbReference type="GO" id="GO:0003700">
    <property type="term" value="F:DNA-binding transcription factor activity"/>
    <property type="evidence" value="ECO:0007669"/>
    <property type="project" value="TreeGrafter"/>
</dbReference>
<organism evidence="7 8">
    <name type="scientific">Celeribacter ethanolicus</name>
    <dbReference type="NCBI Taxonomy" id="1758178"/>
    <lineage>
        <taxon>Bacteria</taxon>
        <taxon>Pseudomonadati</taxon>
        <taxon>Pseudomonadota</taxon>
        <taxon>Alphaproteobacteria</taxon>
        <taxon>Rhodobacterales</taxon>
        <taxon>Roseobacteraceae</taxon>
        <taxon>Celeribacter</taxon>
    </lineage>
</organism>
<name>A0A291GFY7_9RHOB</name>
<evidence type="ECO:0000256" key="1">
    <source>
        <dbReference type="ARBA" id="ARBA00023015"/>
    </source>
</evidence>
<dbReference type="PANTHER" id="PTHR30055:SF234">
    <property type="entry name" value="HTH-TYPE TRANSCRIPTIONAL REGULATOR BETI"/>
    <property type="match status" value="1"/>
</dbReference>
<sequence>MGVEIALKTGEKRRKPTSQIATGSSQMTDSGKTRKTGSNSGRMKEDRLGKEDWLDAGLAILGQTGPGGLRIDQVCKAMKVTKGSFYWHFRDRQDFLDTLFAYWRGRETTSLIRHVEERYTQPEERIWHVAEFVTLGDYDIASEVAMRQWSQSDDTVRAGLTEVDAERLEFFTRQFAATGFSPEEARMRAISVYSVTLSCGYMFTGETPEALKQRVRASLDLLLARP</sequence>
<dbReference type="InterPro" id="IPR050109">
    <property type="entry name" value="HTH-type_TetR-like_transc_reg"/>
</dbReference>
<keyword evidence="8" id="KW-1185">Reference proteome</keyword>
<evidence type="ECO:0000256" key="4">
    <source>
        <dbReference type="PROSITE-ProRule" id="PRU00335"/>
    </source>
</evidence>
<keyword evidence="1" id="KW-0805">Transcription regulation</keyword>
<evidence type="ECO:0000259" key="6">
    <source>
        <dbReference type="PROSITE" id="PS50977"/>
    </source>
</evidence>
<evidence type="ECO:0000256" key="2">
    <source>
        <dbReference type="ARBA" id="ARBA00023125"/>
    </source>
</evidence>
<keyword evidence="3" id="KW-0804">Transcription</keyword>
<gene>
    <name evidence="7" type="ORF">CEW89_15905</name>
</gene>
<feature type="DNA-binding region" description="H-T-H motif" evidence="4">
    <location>
        <begin position="70"/>
        <end position="89"/>
    </location>
</feature>
<protein>
    <recommendedName>
        <fullName evidence="6">HTH tetR-type domain-containing protein</fullName>
    </recommendedName>
</protein>
<dbReference type="InterPro" id="IPR009057">
    <property type="entry name" value="Homeodomain-like_sf"/>
</dbReference>
<keyword evidence="2 4" id="KW-0238">DNA-binding</keyword>
<dbReference type="PANTHER" id="PTHR30055">
    <property type="entry name" value="HTH-TYPE TRANSCRIPTIONAL REGULATOR RUTR"/>
    <property type="match status" value="1"/>
</dbReference>
<dbReference type="KEGG" id="ceh:CEW89_15905"/>
<dbReference type="GO" id="GO:0000976">
    <property type="term" value="F:transcription cis-regulatory region binding"/>
    <property type="evidence" value="ECO:0007669"/>
    <property type="project" value="TreeGrafter"/>
</dbReference>
<dbReference type="Gene3D" id="1.10.357.10">
    <property type="entry name" value="Tetracycline Repressor, domain 2"/>
    <property type="match status" value="1"/>
</dbReference>
<feature type="domain" description="HTH tetR-type" evidence="6">
    <location>
        <begin position="47"/>
        <end position="107"/>
    </location>
</feature>
<feature type="compositionally biased region" description="Polar residues" evidence="5">
    <location>
        <begin position="17"/>
        <end position="41"/>
    </location>
</feature>
<evidence type="ECO:0000313" key="7">
    <source>
        <dbReference type="EMBL" id="ATG48926.1"/>
    </source>
</evidence>
<dbReference type="SUPFAM" id="SSF46689">
    <property type="entry name" value="Homeodomain-like"/>
    <property type="match status" value="1"/>
</dbReference>
<dbReference type="InterPro" id="IPR001647">
    <property type="entry name" value="HTH_TetR"/>
</dbReference>
<evidence type="ECO:0000256" key="5">
    <source>
        <dbReference type="SAM" id="MobiDB-lite"/>
    </source>
</evidence>
<evidence type="ECO:0000313" key="8">
    <source>
        <dbReference type="Proteomes" id="UP000217935"/>
    </source>
</evidence>
<reference evidence="7 8" key="1">
    <citation type="submission" date="2017-06" db="EMBL/GenBank/DDBJ databases">
        <title>Celeribacter sp. TSPH2 complete genome sequence.</title>
        <authorList>
            <person name="Woo J.-H."/>
            <person name="Kim H.-S."/>
        </authorList>
    </citation>
    <scope>NUCLEOTIDE SEQUENCE [LARGE SCALE GENOMIC DNA]</scope>
    <source>
        <strain evidence="7 8">TSPH2</strain>
    </source>
</reference>